<dbReference type="CDD" id="cd07067">
    <property type="entry name" value="HP_PGM_like"/>
    <property type="match status" value="1"/>
</dbReference>
<dbReference type="PANTHER" id="PTHR48100:SF1">
    <property type="entry name" value="HISTIDINE PHOSPHATASE FAMILY PROTEIN-RELATED"/>
    <property type="match status" value="1"/>
</dbReference>
<protein>
    <submittedName>
        <fullName evidence="1">Phosphoglycerate mutase</fullName>
    </submittedName>
</protein>
<sequence length="191" mass="21968">MELVFIRHGQGEHTLDVPKSLQIEDPALTSTGVEQAMLLRNQFPLTDEDVIIISPLRRTLETVFIWSENKNVRKIVSPLVSPRIFPIHSSMKTLPCDKIMDLEIIEQDYPTFEVDSKAPIELWSDGINTLTEQQFTNLAEKFISDCKKLHKEKIYIVSHDGTITSYRQMLSGQMLTRNDFPKETGWFSVIC</sequence>
<dbReference type="InterPro" id="IPR050275">
    <property type="entry name" value="PGM_Phosphatase"/>
</dbReference>
<reference evidence="1 2" key="1">
    <citation type="journal article" date="2014" name="BMC Genomics">
        <title>Genomic comparison of sporeforming bacilli isolated from milk.</title>
        <authorList>
            <person name="Moreno Switt A.I."/>
            <person name="Andrus A.D."/>
            <person name="Ranieri M.L."/>
            <person name="Orsi R.H."/>
            <person name="Ivy R."/>
            <person name="den Bakker H.C."/>
            <person name="Martin N.H."/>
            <person name="Wiedmann M."/>
            <person name="Boor K.J."/>
        </authorList>
    </citation>
    <scope>NUCLEOTIDE SEQUENCE [LARGE SCALE GENOMIC DNA]</scope>
    <source>
        <strain evidence="1 2">FSL R5-213</strain>
    </source>
</reference>
<dbReference type="GO" id="GO:0016791">
    <property type="term" value="F:phosphatase activity"/>
    <property type="evidence" value="ECO:0007669"/>
    <property type="project" value="TreeGrafter"/>
</dbReference>
<comment type="caution">
    <text evidence="1">The sequence shown here is derived from an EMBL/GenBank/DDBJ whole genome shotgun (WGS) entry which is preliminary data.</text>
</comment>
<dbReference type="RefSeq" id="WP_038182714.1">
    <property type="nucleotide sequence ID" value="NZ_ASQA01000013.1"/>
</dbReference>
<dbReference type="Pfam" id="PF00300">
    <property type="entry name" value="His_Phos_1"/>
    <property type="match status" value="1"/>
</dbReference>
<dbReference type="Proteomes" id="UP000019062">
    <property type="component" value="Unassembled WGS sequence"/>
</dbReference>
<dbReference type="PANTHER" id="PTHR48100">
    <property type="entry name" value="BROAD-SPECIFICITY PHOSPHATASE YOR283W-RELATED"/>
    <property type="match status" value="1"/>
</dbReference>
<gene>
    <name evidence="1" type="ORF">C176_08652</name>
</gene>
<dbReference type="GO" id="GO:0005737">
    <property type="term" value="C:cytoplasm"/>
    <property type="evidence" value="ECO:0007669"/>
    <property type="project" value="TreeGrafter"/>
</dbReference>
<name>W4F2Q5_9BACL</name>
<dbReference type="AlphaFoldDB" id="W4F2Q5"/>
<dbReference type="EMBL" id="ASQA01000013">
    <property type="protein sequence ID" value="ETT86769.1"/>
    <property type="molecule type" value="Genomic_DNA"/>
</dbReference>
<dbReference type="InterPro" id="IPR029033">
    <property type="entry name" value="His_PPase_superfam"/>
</dbReference>
<dbReference type="InterPro" id="IPR013078">
    <property type="entry name" value="His_Pase_superF_clade-1"/>
</dbReference>
<evidence type="ECO:0000313" key="2">
    <source>
        <dbReference type="Proteomes" id="UP000019062"/>
    </source>
</evidence>
<keyword evidence="2" id="KW-1185">Reference proteome</keyword>
<dbReference type="SUPFAM" id="SSF53254">
    <property type="entry name" value="Phosphoglycerate mutase-like"/>
    <property type="match status" value="1"/>
</dbReference>
<organism evidence="1 2">
    <name type="scientific">Viridibacillus arenosi FSL R5-213</name>
    <dbReference type="NCBI Taxonomy" id="1227360"/>
    <lineage>
        <taxon>Bacteria</taxon>
        <taxon>Bacillati</taxon>
        <taxon>Bacillota</taxon>
        <taxon>Bacilli</taxon>
        <taxon>Bacillales</taxon>
        <taxon>Caryophanaceae</taxon>
        <taxon>Viridibacillus</taxon>
    </lineage>
</organism>
<dbReference type="eggNOG" id="COG0406">
    <property type="taxonomic scope" value="Bacteria"/>
</dbReference>
<accession>W4F2Q5</accession>
<evidence type="ECO:0000313" key="1">
    <source>
        <dbReference type="EMBL" id="ETT86769.1"/>
    </source>
</evidence>
<proteinExistence type="predicted"/>
<dbReference type="Gene3D" id="3.40.50.1240">
    <property type="entry name" value="Phosphoglycerate mutase-like"/>
    <property type="match status" value="1"/>
</dbReference>
<dbReference type="SMART" id="SM00855">
    <property type="entry name" value="PGAM"/>
    <property type="match status" value="1"/>
</dbReference>